<feature type="transmembrane region" description="Helical" evidence="7">
    <location>
        <begin position="296"/>
        <end position="319"/>
    </location>
</feature>
<feature type="transmembrane region" description="Helical" evidence="7">
    <location>
        <begin position="387"/>
        <end position="407"/>
    </location>
</feature>
<reference evidence="10" key="1">
    <citation type="submission" date="2016-04" db="UniProtKB">
        <authorList>
            <consortium name="WormBaseParasite"/>
        </authorList>
    </citation>
    <scope>IDENTIFICATION</scope>
</reference>
<feature type="transmembrane region" description="Helical" evidence="7">
    <location>
        <begin position="768"/>
        <end position="785"/>
    </location>
</feature>
<evidence type="ECO:0000256" key="2">
    <source>
        <dbReference type="ARBA" id="ARBA00022448"/>
    </source>
</evidence>
<reference evidence="8 9" key="2">
    <citation type="submission" date="2018-11" db="EMBL/GenBank/DDBJ databases">
        <authorList>
            <consortium name="Pathogen Informatics"/>
        </authorList>
    </citation>
    <scope>NUCLEOTIDE SEQUENCE [LARGE SCALE GENOMIC DNA]</scope>
</reference>
<dbReference type="PANTHER" id="PTHR11616">
    <property type="entry name" value="SODIUM/CHLORIDE DEPENDENT TRANSPORTER"/>
    <property type="match status" value="1"/>
</dbReference>
<dbReference type="Proteomes" id="UP000271162">
    <property type="component" value="Unassembled WGS sequence"/>
</dbReference>
<name>A0A158QXB1_NIPBR</name>
<feature type="transmembrane region" description="Helical" evidence="7">
    <location>
        <begin position="604"/>
        <end position="624"/>
    </location>
</feature>
<keyword evidence="4" id="KW-0769">Symport</keyword>
<evidence type="ECO:0000256" key="6">
    <source>
        <dbReference type="ARBA" id="ARBA00023136"/>
    </source>
</evidence>
<dbReference type="EMBL" id="UYSL01019808">
    <property type="protein sequence ID" value="VDL70137.1"/>
    <property type="molecule type" value="Genomic_DNA"/>
</dbReference>
<keyword evidence="9" id="KW-1185">Reference proteome</keyword>
<dbReference type="AlphaFoldDB" id="A0A158QXB1"/>
<gene>
    <name evidence="8" type="ORF">NBR_LOCUS6548</name>
</gene>
<evidence type="ECO:0000313" key="8">
    <source>
        <dbReference type="EMBL" id="VDL70137.1"/>
    </source>
</evidence>
<feature type="transmembrane region" description="Helical" evidence="7">
    <location>
        <begin position="653"/>
        <end position="676"/>
    </location>
</feature>
<dbReference type="InterPro" id="IPR000175">
    <property type="entry name" value="Na/ntran_symport"/>
</dbReference>
<feature type="transmembrane region" description="Helical" evidence="7">
    <location>
        <begin position="797"/>
        <end position="819"/>
    </location>
</feature>
<keyword evidence="6 7" id="KW-0472">Membrane</keyword>
<keyword evidence="5 7" id="KW-1133">Transmembrane helix</keyword>
<evidence type="ECO:0000313" key="9">
    <source>
        <dbReference type="Proteomes" id="UP000271162"/>
    </source>
</evidence>
<feature type="transmembrane region" description="Helical" evidence="7">
    <location>
        <begin position="552"/>
        <end position="574"/>
    </location>
</feature>
<evidence type="ECO:0000313" key="10">
    <source>
        <dbReference type="WBParaSite" id="NBR_0000654701-mRNA-1"/>
    </source>
</evidence>
<dbReference type="InterPro" id="IPR037272">
    <property type="entry name" value="SNS_sf"/>
</dbReference>
<dbReference type="GO" id="GO:0005886">
    <property type="term" value="C:plasma membrane"/>
    <property type="evidence" value="ECO:0007669"/>
    <property type="project" value="TreeGrafter"/>
</dbReference>
<evidence type="ECO:0000256" key="1">
    <source>
        <dbReference type="ARBA" id="ARBA00004141"/>
    </source>
</evidence>
<dbReference type="PROSITE" id="PS50267">
    <property type="entry name" value="NA_NEUROTRAN_SYMP_3"/>
    <property type="match status" value="1"/>
</dbReference>
<protein>
    <submittedName>
        <fullName evidence="10">Lipase_3 domain-containing protein</fullName>
    </submittedName>
</protein>
<comment type="subcellular location">
    <subcellularLocation>
        <location evidence="1">Membrane</location>
        <topology evidence="1">Multi-pass membrane protein</topology>
    </subcellularLocation>
</comment>
<dbReference type="SUPFAM" id="SSF161070">
    <property type="entry name" value="SNF-like"/>
    <property type="match status" value="1"/>
</dbReference>
<feature type="transmembrane region" description="Helical" evidence="7">
    <location>
        <begin position="831"/>
        <end position="855"/>
    </location>
</feature>
<feature type="transmembrane region" description="Helical" evidence="7">
    <location>
        <begin position="331"/>
        <end position="352"/>
    </location>
</feature>
<accession>A0A158QXB1</accession>
<organism evidence="10">
    <name type="scientific">Nippostrongylus brasiliensis</name>
    <name type="common">Rat hookworm</name>
    <dbReference type="NCBI Taxonomy" id="27835"/>
    <lineage>
        <taxon>Eukaryota</taxon>
        <taxon>Metazoa</taxon>
        <taxon>Ecdysozoa</taxon>
        <taxon>Nematoda</taxon>
        <taxon>Chromadorea</taxon>
        <taxon>Rhabditida</taxon>
        <taxon>Rhabditina</taxon>
        <taxon>Rhabditomorpha</taxon>
        <taxon>Strongyloidea</taxon>
        <taxon>Heligmosomidae</taxon>
        <taxon>Nippostrongylus</taxon>
    </lineage>
</organism>
<dbReference type="GO" id="GO:0015375">
    <property type="term" value="F:glycine:sodium symporter activity"/>
    <property type="evidence" value="ECO:0007669"/>
    <property type="project" value="TreeGrafter"/>
</dbReference>
<dbReference type="WBParaSite" id="NBR_0000654701-mRNA-1">
    <property type="protein sequence ID" value="NBR_0000654701-mRNA-1"/>
    <property type="gene ID" value="NBR_0000654701"/>
</dbReference>
<evidence type="ECO:0000256" key="7">
    <source>
        <dbReference type="SAM" id="Phobius"/>
    </source>
</evidence>
<dbReference type="PANTHER" id="PTHR11616:SF240">
    <property type="entry name" value="BLOATED TUBULES, ISOFORM B-RELATED"/>
    <property type="match status" value="1"/>
</dbReference>
<evidence type="ECO:0000256" key="4">
    <source>
        <dbReference type="ARBA" id="ARBA00022847"/>
    </source>
</evidence>
<dbReference type="OMA" id="YGIMFAP"/>
<feature type="transmembrane region" description="Helical" evidence="7">
    <location>
        <begin position="419"/>
        <end position="438"/>
    </location>
</feature>
<feature type="transmembrane region" description="Helical" evidence="7">
    <location>
        <begin position="521"/>
        <end position="540"/>
    </location>
</feature>
<feature type="transmembrane region" description="Helical" evidence="7">
    <location>
        <begin position="7"/>
        <end position="26"/>
    </location>
</feature>
<evidence type="ECO:0000256" key="3">
    <source>
        <dbReference type="ARBA" id="ARBA00022692"/>
    </source>
</evidence>
<sequence length="894" mass="100848">MFGYDDSYGYSTALLAVAPYATQLALAPITWIFFYPLFALPAISLMLSIGSLSTHGPVLTYKRLAPIAAGIGWALTWHVAERLYVEGLRAAQNLLYLVFSLRLNLDWAISCGHSYNSRYCMNFDEKNVTVGPYHHNPENHWPAQEFNSRGEWHDTTFWIPTEPYVNVCLAVVVVVVEQEGTTGEKGTRNIATSVINEHFGTIRMTSLLKHNQIRERSPPGMAFEKHLPSVGYGTINRETRIKMKTKIEKMDMGESRRKAELLLKKRYVIRGNDPTVNISPVWEPNEWFLGNSKSQFYFTFPSLPLMVAHALIWTTIYFFLVRMSSNIGTILSRLCVMLPCALYIFLIMGMSISGFHFGTPSIEKEITQQKRDDDPKLFRQAHLFLGFYRTTILTVDYSGAFSGLLLFATSRLRPGAKSLSALLLLPMMMLVPVLMTILRNGCEGHIADQQPAYTVYASTDETISFDLLPVCFATSSAGPLWAITYYAAQFLYTSLGPMIVYVSFIHQSFVDDVPTVQNFPALFFALIVIVFAVPSVLLYMPLGTKITTLFRYTSQSSIVQILCYIVIYFVYGWQTVESDILTASNDASSISLLRYLLRPTSPVYTVLMFTLVPALLCAKFTAVFDLLLRGNDVLKHIDAGTCFIPGPLLLRRAIGYGIMFAPSFIVTIFASYTMYVMMVRHKLPFRDLLKPTSDWMVHTAVNTTRPRPHSLAYGLYNSLFHVSYENAFFGLFVIEIFFGIAIFCVFALNSLSIVGFSASHTANDYRALMLFTFVLLHGYALIEMRRCQMKENQPNRLMIYIGVATMETAMLNGYMWMYASDHSWGIDVAPLVIIVCATLIRGCCILLGIAIRAHLLDQIRPTRTRDATEIYEVDTVLAMDAEDDSPIIFDLARA</sequence>
<keyword evidence="2" id="KW-0813">Transport</keyword>
<dbReference type="Pfam" id="PF00209">
    <property type="entry name" value="SNF"/>
    <property type="match status" value="1"/>
</dbReference>
<feature type="transmembrane region" description="Helical" evidence="7">
    <location>
        <begin position="490"/>
        <end position="509"/>
    </location>
</feature>
<feature type="transmembrane region" description="Helical" evidence="7">
    <location>
        <begin position="727"/>
        <end position="748"/>
    </location>
</feature>
<proteinExistence type="predicted"/>
<keyword evidence="3 7" id="KW-0812">Transmembrane</keyword>
<evidence type="ECO:0000256" key="5">
    <source>
        <dbReference type="ARBA" id="ARBA00022989"/>
    </source>
</evidence>